<dbReference type="RefSeq" id="WP_073237658.1">
    <property type="nucleotide sequence ID" value="NZ_FQUY01000007.1"/>
</dbReference>
<evidence type="ECO:0000259" key="4">
    <source>
        <dbReference type="PROSITE" id="PS50110"/>
    </source>
</evidence>
<feature type="modified residue" description="4-aspartylphosphate" evidence="3">
    <location>
        <position position="56"/>
    </location>
</feature>
<proteinExistence type="predicted"/>
<organism evidence="5 6">
    <name type="scientific">Desulforamulus putei DSM 12395</name>
    <dbReference type="NCBI Taxonomy" id="1121429"/>
    <lineage>
        <taxon>Bacteria</taxon>
        <taxon>Bacillati</taxon>
        <taxon>Bacillota</taxon>
        <taxon>Clostridia</taxon>
        <taxon>Eubacteriales</taxon>
        <taxon>Peptococcaceae</taxon>
        <taxon>Desulforamulus</taxon>
    </lineage>
</organism>
<dbReference type="GO" id="GO:0016887">
    <property type="term" value="F:ATP hydrolysis activity"/>
    <property type="evidence" value="ECO:0007669"/>
    <property type="project" value="TreeGrafter"/>
</dbReference>
<comment type="function">
    <text evidence="2">May play the central regulatory role in sporulation. It may be an element of the effector pathway responsible for the activation of sporulation genes in response to nutritional stress. Spo0A may act in concert with spo0H (a sigma factor) to control the expression of some genes that are critical to the sporulation process.</text>
</comment>
<evidence type="ECO:0000256" key="3">
    <source>
        <dbReference type="PROSITE-ProRule" id="PRU00169"/>
    </source>
</evidence>
<dbReference type="InterPro" id="IPR050625">
    <property type="entry name" value="ParA/MinD_ATPase"/>
</dbReference>
<dbReference type="GO" id="GO:0051782">
    <property type="term" value="P:negative regulation of cell division"/>
    <property type="evidence" value="ECO:0007669"/>
    <property type="project" value="TreeGrafter"/>
</dbReference>
<dbReference type="EMBL" id="FQUY01000007">
    <property type="protein sequence ID" value="SHE87864.1"/>
    <property type="molecule type" value="Genomic_DNA"/>
</dbReference>
<evidence type="ECO:0000256" key="2">
    <source>
        <dbReference type="ARBA" id="ARBA00024867"/>
    </source>
</evidence>
<keyword evidence="3" id="KW-0597">Phosphoprotein</keyword>
<evidence type="ECO:0000313" key="5">
    <source>
        <dbReference type="EMBL" id="SHE87864.1"/>
    </source>
</evidence>
<dbReference type="SUPFAM" id="SSF52540">
    <property type="entry name" value="P-loop containing nucleoside triphosphate hydrolases"/>
    <property type="match status" value="1"/>
</dbReference>
<dbReference type="PANTHER" id="PTHR43384">
    <property type="entry name" value="SEPTUM SITE-DETERMINING PROTEIN MIND HOMOLOG, CHLOROPLASTIC-RELATED"/>
    <property type="match status" value="1"/>
</dbReference>
<dbReference type="InterPro" id="IPR001789">
    <property type="entry name" value="Sig_transdc_resp-reg_receiver"/>
</dbReference>
<gene>
    <name evidence="5" type="ORF">SAMN02745133_01350</name>
</gene>
<dbReference type="Pfam" id="PF13614">
    <property type="entry name" value="AAA_31"/>
    <property type="match status" value="1"/>
</dbReference>
<dbReference type="CDD" id="cd17535">
    <property type="entry name" value="REC_NarL-like"/>
    <property type="match status" value="1"/>
</dbReference>
<sequence length="409" mass="44419">MSEINVLVVDDIANTREDIKRLLYFEDDITVIGEAADGEEAIAMAAGLKPDIILMDINMPKMDGIQATENIANNCPECSIIIISIQGEQEYLRRAMAAGAREYLVKPFSSNELADVIRRVYESNKKRLSLMGLQSQASPRLKIQKGKMITLFCSKGGVGKTVLASNLAIALAQTTKKKVVLVDLDLQGGDIGVMLNITVKGTIAELAQESDALDISLVDSYLLPHLSGAKILPAPLSPEQAELISLQRVEELLQILQENFDYVVIDTSPLFNDINLAALDAANQILVLLSQDLPCVKHVKTTMDILTTLGYSDKLKLVINCAGMEGGIKIADLEKSFNQTAYAIIPYDVKVVRSSINKGLPAVMTQPNSKLAEAVINLAHSLVGSKPESIDNKAVEAPKRSIIGRLFSF</sequence>
<dbReference type="GO" id="GO:0005829">
    <property type="term" value="C:cytosol"/>
    <property type="evidence" value="ECO:0007669"/>
    <property type="project" value="TreeGrafter"/>
</dbReference>
<dbReference type="GO" id="GO:0009898">
    <property type="term" value="C:cytoplasmic side of plasma membrane"/>
    <property type="evidence" value="ECO:0007669"/>
    <property type="project" value="TreeGrafter"/>
</dbReference>
<dbReference type="InterPro" id="IPR025669">
    <property type="entry name" value="AAA_dom"/>
</dbReference>
<protein>
    <recommendedName>
        <fullName evidence="1">Stage 0 sporulation protein A homolog</fullName>
    </recommendedName>
</protein>
<keyword evidence="6" id="KW-1185">Reference proteome</keyword>
<dbReference type="PROSITE" id="PS50110">
    <property type="entry name" value="RESPONSE_REGULATORY"/>
    <property type="match status" value="1"/>
</dbReference>
<evidence type="ECO:0000256" key="1">
    <source>
        <dbReference type="ARBA" id="ARBA00018672"/>
    </source>
</evidence>
<accession>A0A1M4X2Y9</accession>
<dbReference type="Gene3D" id="3.40.50.300">
    <property type="entry name" value="P-loop containing nucleotide triphosphate hydrolases"/>
    <property type="match status" value="1"/>
</dbReference>
<dbReference type="GO" id="GO:0005524">
    <property type="term" value="F:ATP binding"/>
    <property type="evidence" value="ECO:0007669"/>
    <property type="project" value="TreeGrafter"/>
</dbReference>
<dbReference type="OrthoDB" id="9794577at2"/>
<dbReference type="GO" id="GO:0000160">
    <property type="term" value="P:phosphorelay signal transduction system"/>
    <property type="evidence" value="ECO:0007669"/>
    <property type="project" value="InterPro"/>
</dbReference>
<dbReference type="STRING" id="1121429.SAMN02745133_01350"/>
<evidence type="ECO:0000313" key="6">
    <source>
        <dbReference type="Proteomes" id="UP000184148"/>
    </source>
</evidence>
<dbReference type="Gene3D" id="3.40.50.2300">
    <property type="match status" value="1"/>
</dbReference>
<dbReference type="Proteomes" id="UP000184148">
    <property type="component" value="Unassembled WGS sequence"/>
</dbReference>
<dbReference type="Pfam" id="PF00072">
    <property type="entry name" value="Response_reg"/>
    <property type="match status" value="1"/>
</dbReference>
<dbReference type="InterPro" id="IPR011006">
    <property type="entry name" value="CheY-like_superfamily"/>
</dbReference>
<dbReference type="InterPro" id="IPR058245">
    <property type="entry name" value="NreC/VraR/RcsB-like_REC"/>
</dbReference>
<feature type="domain" description="Response regulatory" evidence="4">
    <location>
        <begin position="5"/>
        <end position="121"/>
    </location>
</feature>
<dbReference type="SMART" id="SM00448">
    <property type="entry name" value="REC"/>
    <property type="match status" value="1"/>
</dbReference>
<name>A0A1M4X2Y9_9FIRM</name>
<dbReference type="PANTHER" id="PTHR43384:SF13">
    <property type="entry name" value="SLR0110 PROTEIN"/>
    <property type="match status" value="1"/>
</dbReference>
<dbReference type="InterPro" id="IPR027417">
    <property type="entry name" value="P-loop_NTPase"/>
</dbReference>
<dbReference type="SUPFAM" id="SSF52172">
    <property type="entry name" value="CheY-like"/>
    <property type="match status" value="1"/>
</dbReference>
<dbReference type="AlphaFoldDB" id="A0A1M4X2Y9"/>
<reference evidence="6" key="1">
    <citation type="submission" date="2016-11" db="EMBL/GenBank/DDBJ databases">
        <authorList>
            <person name="Varghese N."/>
            <person name="Submissions S."/>
        </authorList>
    </citation>
    <scope>NUCLEOTIDE SEQUENCE [LARGE SCALE GENOMIC DNA]</scope>
    <source>
        <strain evidence="6">DSM 12395</strain>
    </source>
</reference>